<dbReference type="PANTHER" id="PTHR24189:SF50">
    <property type="entry name" value="ANKYRIN REPEAT AND SOCS BOX PROTEIN 2"/>
    <property type="match status" value="1"/>
</dbReference>
<keyword evidence="2 3" id="KW-0040">ANK repeat</keyword>
<dbReference type="PROSITE" id="PS50297">
    <property type="entry name" value="ANK_REP_REGION"/>
    <property type="match status" value="2"/>
</dbReference>
<dbReference type="AlphaFoldDB" id="A0A0G4FY64"/>
<dbReference type="InterPro" id="IPR050745">
    <property type="entry name" value="Multifunctional_regulatory"/>
</dbReference>
<dbReference type="VEuPathDB" id="CryptoDB:Cvel_19263"/>
<organism evidence="4">
    <name type="scientific">Chromera velia CCMP2878</name>
    <dbReference type="NCBI Taxonomy" id="1169474"/>
    <lineage>
        <taxon>Eukaryota</taxon>
        <taxon>Sar</taxon>
        <taxon>Alveolata</taxon>
        <taxon>Colpodellida</taxon>
        <taxon>Chromeraceae</taxon>
        <taxon>Chromera</taxon>
    </lineage>
</organism>
<keyword evidence="1" id="KW-0677">Repeat</keyword>
<gene>
    <name evidence="4" type="ORF">Cvel_19263</name>
</gene>
<dbReference type="InterPro" id="IPR002110">
    <property type="entry name" value="Ankyrin_rpt"/>
</dbReference>
<dbReference type="InterPro" id="IPR036770">
    <property type="entry name" value="Ankyrin_rpt-contain_sf"/>
</dbReference>
<proteinExistence type="predicted"/>
<dbReference type="Pfam" id="PF12796">
    <property type="entry name" value="Ank_2"/>
    <property type="match status" value="1"/>
</dbReference>
<reference evidence="4" key="1">
    <citation type="submission" date="2014-11" db="EMBL/GenBank/DDBJ databases">
        <authorList>
            <person name="Otto D Thomas"/>
            <person name="Naeem Raeece"/>
        </authorList>
    </citation>
    <scope>NUCLEOTIDE SEQUENCE</scope>
</reference>
<evidence type="ECO:0000313" key="4">
    <source>
        <dbReference type="EMBL" id="CEM20100.1"/>
    </source>
</evidence>
<evidence type="ECO:0000256" key="3">
    <source>
        <dbReference type="PROSITE-ProRule" id="PRU00023"/>
    </source>
</evidence>
<name>A0A0G4FY64_9ALVE</name>
<dbReference type="PhylomeDB" id="A0A0G4FY64"/>
<feature type="repeat" description="ANK" evidence="3">
    <location>
        <begin position="91"/>
        <end position="123"/>
    </location>
</feature>
<dbReference type="PANTHER" id="PTHR24189">
    <property type="entry name" value="MYOTROPHIN"/>
    <property type="match status" value="1"/>
</dbReference>
<dbReference type="PROSITE" id="PS50088">
    <property type="entry name" value="ANK_REPEAT"/>
    <property type="match status" value="2"/>
</dbReference>
<dbReference type="EMBL" id="CDMZ01000716">
    <property type="protein sequence ID" value="CEM20100.1"/>
    <property type="molecule type" value="Genomic_DNA"/>
</dbReference>
<dbReference type="SMART" id="SM00248">
    <property type="entry name" value="ANK"/>
    <property type="match status" value="2"/>
</dbReference>
<dbReference type="SUPFAM" id="SSF48403">
    <property type="entry name" value="Ankyrin repeat"/>
    <property type="match status" value="1"/>
</dbReference>
<dbReference type="Gene3D" id="1.25.40.20">
    <property type="entry name" value="Ankyrin repeat-containing domain"/>
    <property type="match status" value="1"/>
</dbReference>
<accession>A0A0G4FY64</accession>
<feature type="repeat" description="ANK" evidence="3">
    <location>
        <begin position="53"/>
        <end position="90"/>
    </location>
</feature>
<sequence>MGGKGSKEKGPGRKQQKVQAELLEAVKSNCVTSVERALDSGKADVNFHYPEWSGRTALHLAVWDYFGGRSNPEITKVLLDAGADVNARNEMMDTPLHTACVSASHECVRLLCTAGADVYAKTDKVDGQRTPMQKCGLSPDASKEATQLCKEELKAFMGNTSGNDEL</sequence>
<evidence type="ECO:0000256" key="1">
    <source>
        <dbReference type="ARBA" id="ARBA00022737"/>
    </source>
</evidence>
<protein>
    <submittedName>
        <fullName evidence="4">Uncharacterized protein</fullName>
    </submittedName>
</protein>
<evidence type="ECO:0000256" key="2">
    <source>
        <dbReference type="ARBA" id="ARBA00023043"/>
    </source>
</evidence>